<dbReference type="PANTHER" id="PTHR36303">
    <property type="entry name" value="2',3'-CYCLIC-NUCLEOTIDE 2'-PHOSPHODIESTERASE"/>
    <property type="match status" value="1"/>
</dbReference>
<feature type="binding site" evidence="2">
    <location>
        <position position="8"/>
    </location>
    <ligand>
        <name>Fe cation</name>
        <dbReference type="ChEBI" id="CHEBI:24875"/>
        <label>1</label>
    </ligand>
</feature>
<reference evidence="3" key="1">
    <citation type="journal article" date="2020" name="mSystems">
        <title>Genome- and Community-Level Interaction Insights into Carbon Utilization and Element Cycling Functions of Hydrothermarchaeota in Hydrothermal Sediment.</title>
        <authorList>
            <person name="Zhou Z."/>
            <person name="Liu Y."/>
            <person name="Xu W."/>
            <person name="Pan J."/>
            <person name="Luo Z.H."/>
            <person name="Li M."/>
        </authorList>
    </citation>
    <scope>NUCLEOTIDE SEQUENCE [LARGE SCALE GENOMIC DNA]</scope>
    <source>
        <strain evidence="3">SpSt-906</strain>
    </source>
</reference>
<dbReference type="CDD" id="cd07382">
    <property type="entry name" value="MPP_DR1281"/>
    <property type="match status" value="1"/>
</dbReference>
<dbReference type="NCBIfam" id="TIGR00282">
    <property type="entry name" value="TIGR00282 family metallophosphoesterase"/>
    <property type="match status" value="1"/>
</dbReference>
<evidence type="ECO:0000256" key="2">
    <source>
        <dbReference type="PIRSR" id="PIRSR004789-51"/>
    </source>
</evidence>
<feature type="binding site" evidence="2">
    <location>
        <position position="39"/>
    </location>
    <ligand>
        <name>Fe cation</name>
        <dbReference type="ChEBI" id="CHEBI:24875"/>
        <label>2</label>
    </ligand>
</feature>
<name>A0A7C3UPZ3_UNCW3</name>
<dbReference type="EMBL" id="DTMQ01000009">
    <property type="protein sequence ID" value="HGE98630.1"/>
    <property type="molecule type" value="Genomic_DNA"/>
</dbReference>
<dbReference type="GO" id="GO:0004113">
    <property type="term" value="F:2',3'-cyclic-nucleotide 3'-phosphodiesterase activity"/>
    <property type="evidence" value="ECO:0007669"/>
    <property type="project" value="TreeGrafter"/>
</dbReference>
<protein>
    <submittedName>
        <fullName evidence="3">TIGR00282 family metallophosphoesterase</fullName>
    </submittedName>
</protein>
<dbReference type="PANTHER" id="PTHR36303:SF1">
    <property type="entry name" value="2',3'-CYCLIC-NUCLEOTIDE 2'-PHOSPHODIESTERASE"/>
    <property type="match status" value="1"/>
</dbReference>
<dbReference type="InterPro" id="IPR029052">
    <property type="entry name" value="Metallo-depent_PP-like"/>
</dbReference>
<feature type="binding site" evidence="2">
    <location>
        <position position="178"/>
    </location>
    <ligand>
        <name>Fe cation</name>
        <dbReference type="ChEBI" id="CHEBI:24875"/>
        <label>1</label>
    </ligand>
</feature>
<evidence type="ECO:0000313" key="3">
    <source>
        <dbReference type="EMBL" id="HGE98630.1"/>
    </source>
</evidence>
<proteinExistence type="predicted"/>
<evidence type="ECO:0000256" key="1">
    <source>
        <dbReference type="PIRSR" id="PIRSR004789-50"/>
    </source>
</evidence>
<dbReference type="InterPro" id="IPR005235">
    <property type="entry name" value="YmdB-like"/>
</dbReference>
<dbReference type="PIRSF" id="PIRSF004789">
    <property type="entry name" value="DR1281"/>
    <property type="match status" value="1"/>
</dbReference>
<dbReference type="Gene3D" id="3.60.21.10">
    <property type="match status" value="1"/>
</dbReference>
<feature type="binding site" evidence="2">
    <location>
        <position position="39"/>
    </location>
    <ligand>
        <name>Fe cation</name>
        <dbReference type="ChEBI" id="CHEBI:24875"/>
        <label>1</label>
    </ligand>
</feature>
<dbReference type="GO" id="GO:0046872">
    <property type="term" value="F:metal ion binding"/>
    <property type="evidence" value="ECO:0007669"/>
    <property type="project" value="UniProtKB-KW"/>
</dbReference>
<dbReference type="Pfam" id="PF13277">
    <property type="entry name" value="YmdB"/>
    <property type="match status" value="1"/>
</dbReference>
<keyword evidence="2" id="KW-0479">Metal-binding</keyword>
<feature type="binding site" evidence="2">
    <location>
        <position position="176"/>
    </location>
    <ligand>
        <name>Fe cation</name>
        <dbReference type="ChEBI" id="CHEBI:24875"/>
        <label>2</label>
    </ligand>
</feature>
<comment type="caution">
    <text evidence="3">The sequence shown here is derived from an EMBL/GenBank/DDBJ whole genome shotgun (WGS) entry which is preliminary data.</text>
</comment>
<organism evidence="3">
    <name type="scientific">candidate division WOR-3 bacterium</name>
    <dbReference type="NCBI Taxonomy" id="2052148"/>
    <lineage>
        <taxon>Bacteria</taxon>
        <taxon>Bacteria division WOR-3</taxon>
    </lineage>
</organism>
<accession>A0A7C3UPZ3</accession>
<feature type="binding site" evidence="2">
    <location>
        <position position="40"/>
    </location>
    <ligand>
        <name>Fe cation</name>
        <dbReference type="ChEBI" id="CHEBI:24875"/>
        <label>1</label>
    </ligand>
</feature>
<gene>
    <name evidence="3" type="ORF">ENX07_00945</name>
</gene>
<feature type="active site" description="Proton donor" evidence="1">
    <location>
        <position position="67"/>
    </location>
</feature>
<sequence>MNLLFLGDICAKPGRSIILEEIDRVKEKYEADFVIANGENAAGGFGITPAIATELLMKIDCLTLGDHSLDRKEVGPFLESEPRIIRPLNYPIGVPGRGFQIFETGNGKMRIAVVNLLGRVFLKPIDCPFQRIREILLPLREKTKIIIVDFHAEATAEKVAMGWFLDGEVSAVIGTHTHIQTADERILPKGTAYITDAGMCGALDSVLGMKVETSIKRILTGISYRLEPATNNLKICGVFLTIDEDTGKATGIKRIKEPNE</sequence>
<dbReference type="AlphaFoldDB" id="A0A7C3UPZ3"/>
<feature type="binding site" evidence="2">
    <location>
        <position position="151"/>
    </location>
    <ligand>
        <name>Fe cation</name>
        <dbReference type="ChEBI" id="CHEBI:24875"/>
        <label>2</label>
    </ligand>
</feature>
<feature type="binding site" evidence="2">
    <location>
        <position position="66"/>
    </location>
    <ligand>
        <name>Fe cation</name>
        <dbReference type="ChEBI" id="CHEBI:24875"/>
        <label>2</label>
    </ligand>
</feature>
<dbReference type="SUPFAM" id="SSF56300">
    <property type="entry name" value="Metallo-dependent phosphatases"/>
    <property type="match status" value="1"/>
</dbReference>